<feature type="transmembrane region" description="Helical" evidence="2">
    <location>
        <begin position="34"/>
        <end position="54"/>
    </location>
</feature>
<dbReference type="EnsemblMetazoa" id="CJA20517.1">
    <property type="protein sequence ID" value="CJA20517.1"/>
    <property type="gene ID" value="WBGene00176089"/>
</dbReference>
<dbReference type="InterPro" id="IPR019423">
    <property type="entry name" value="7TM_GPCR_serpentine_rcpt_Srj"/>
</dbReference>
<dbReference type="AlphaFoldDB" id="A0A8R1I8Y6"/>
<evidence type="ECO:0000256" key="2">
    <source>
        <dbReference type="SAM" id="Phobius"/>
    </source>
</evidence>
<evidence type="ECO:0000313" key="3">
    <source>
        <dbReference type="EnsemblMetazoa" id="CJA20517.1"/>
    </source>
</evidence>
<evidence type="ECO:0000256" key="1">
    <source>
        <dbReference type="SAM" id="MobiDB-lite"/>
    </source>
</evidence>
<reference evidence="4" key="1">
    <citation type="submission" date="2010-08" db="EMBL/GenBank/DDBJ databases">
        <authorList>
            <consortium name="Caenorhabditis japonica Sequencing Consortium"/>
            <person name="Wilson R.K."/>
        </authorList>
    </citation>
    <scope>NUCLEOTIDE SEQUENCE [LARGE SCALE GENOMIC DNA]</scope>
    <source>
        <strain evidence="4">DF5081</strain>
    </source>
</reference>
<proteinExistence type="predicted"/>
<keyword evidence="2" id="KW-0812">Transmembrane</keyword>
<keyword evidence="2" id="KW-0472">Membrane</keyword>
<dbReference type="Proteomes" id="UP000005237">
    <property type="component" value="Unassembled WGS sequence"/>
</dbReference>
<evidence type="ECO:0000313" key="4">
    <source>
        <dbReference type="Proteomes" id="UP000005237"/>
    </source>
</evidence>
<reference evidence="3" key="2">
    <citation type="submission" date="2022-06" db="UniProtKB">
        <authorList>
            <consortium name="EnsemblMetazoa"/>
        </authorList>
    </citation>
    <scope>IDENTIFICATION</scope>
    <source>
        <strain evidence="3">DF5081</strain>
    </source>
</reference>
<accession>A0A8R1I8Y6</accession>
<keyword evidence="2" id="KW-1133">Transmembrane helix</keyword>
<feature type="region of interest" description="Disordered" evidence="1">
    <location>
        <begin position="143"/>
        <end position="164"/>
    </location>
</feature>
<organism evidence="3 4">
    <name type="scientific">Caenorhabditis japonica</name>
    <dbReference type="NCBI Taxonomy" id="281687"/>
    <lineage>
        <taxon>Eukaryota</taxon>
        <taxon>Metazoa</taxon>
        <taxon>Ecdysozoa</taxon>
        <taxon>Nematoda</taxon>
        <taxon>Chromadorea</taxon>
        <taxon>Rhabditida</taxon>
        <taxon>Rhabditina</taxon>
        <taxon>Rhabditomorpha</taxon>
        <taxon>Rhabditoidea</taxon>
        <taxon>Rhabditidae</taxon>
        <taxon>Peloderinae</taxon>
        <taxon>Caenorhabditis</taxon>
    </lineage>
</organism>
<dbReference type="Pfam" id="PF10319">
    <property type="entry name" value="7TM_GPCR_Srj"/>
    <property type="match status" value="1"/>
</dbReference>
<sequence length="164" mass="18748">MTASLADLLVPIGVHGYRHATATFTAYAFHKLLLSVRCSFISGTYGILNVHFIFRYMFLKHNLLIVRYFMPFGMVLGMLLVLVHMILWTGVCELASYAETEINDYIRASFRTVFDDDIDKFTFVAGVFALARKRQFEVAEEDHRNTATEHFEQKSMGADDKTST</sequence>
<feature type="transmembrane region" description="Helical" evidence="2">
    <location>
        <begin position="66"/>
        <end position="88"/>
    </location>
</feature>
<name>A0A8R1I8Y6_CAEJA</name>
<protein>
    <submittedName>
        <fullName evidence="3">Uncharacterized protein</fullName>
    </submittedName>
</protein>
<keyword evidence="4" id="KW-1185">Reference proteome</keyword>